<evidence type="ECO:0000313" key="1">
    <source>
        <dbReference type="EMBL" id="GGG49426.1"/>
    </source>
</evidence>
<evidence type="ECO:0000313" key="3">
    <source>
        <dbReference type="Proteomes" id="UP000285906"/>
    </source>
</evidence>
<name>A0A420DBN0_9FLAO</name>
<dbReference type="AlphaFoldDB" id="A0A420DBN0"/>
<reference evidence="4" key="3">
    <citation type="journal article" date="2019" name="Int. J. Syst. Evol. Microbiol.">
        <title>The Global Catalogue of Microorganisms (GCM) 10K type strain sequencing project: providing services to taxonomists for standard genome sequencing and annotation.</title>
        <authorList>
            <consortium name="The Broad Institute Genomics Platform"/>
            <consortium name="The Broad Institute Genome Sequencing Center for Infectious Disease"/>
            <person name="Wu L."/>
            <person name="Ma J."/>
        </authorList>
    </citation>
    <scope>NUCLEOTIDE SEQUENCE [LARGE SCALE GENOMIC DNA]</scope>
    <source>
        <strain evidence="4">CCM 8490</strain>
    </source>
</reference>
<evidence type="ECO:0000313" key="2">
    <source>
        <dbReference type="EMBL" id="RKE88369.1"/>
    </source>
</evidence>
<gene>
    <name evidence="2" type="ORF">BXY58_1519</name>
    <name evidence="1" type="ORF">GCM10007332_08690</name>
</gene>
<accession>A0A420DBN0</accession>
<proteinExistence type="predicted"/>
<evidence type="ECO:0000313" key="4">
    <source>
        <dbReference type="Proteomes" id="UP000658202"/>
    </source>
</evidence>
<reference evidence="1" key="1">
    <citation type="journal article" date="2014" name="Int. J. Syst. Evol. Microbiol.">
        <title>Complete genome of a new Firmicutes species belonging to the dominant human colonic microbiota ('Ruminococcus bicirculans') reveals two chromosomes and a selective capacity to utilize plant glucans.</title>
        <authorList>
            <consortium name="NISC Comparative Sequencing Program"/>
            <person name="Wegmann U."/>
            <person name="Louis P."/>
            <person name="Goesmann A."/>
            <person name="Henrissat B."/>
            <person name="Duncan S.H."/>
            <person name="Flint H.J."/>
        </authorList>
    </citation>
    <scope>NUCLEOTIDE SEQUENCE</scope>
    <source>
        <strain evidence="1">CCM 8490</strain>
    </source>
</reference>
<dbReference type="Proteomes" id="UP000658202">
    <property type="component" value="Unassembled WGS sequence"/>
</dbReference>
<sequence>MSIKLKLAQCNQCKGYRSSTVVNPKDIHHPEVVDHYFYHGEPWFTFNSETFEKSVNYSDITVKVVDLKDHFQNDLCYCTCQHVTAKNKDFFYYTIPGKGQVKTIDFIEDFENDIYFRDLYIIYNNYHQDIPKRQAI</sequence>
<dbReference type="RefSeq" id="WP_120213185.1">
    <property type="nucleotide sequence ID" value="NZ_BMCW01000001.1"/>
</dbReference>
<reference evidence="1" key="4">
    <citation type="submission" date="2024-05" db="EMBL/GenBank/DDBJ databases">
        <authorList>
            <person name="Sun Q."/>
            <person name="Sedlacek I."/>
        </authorList>
    </citation>
    <scope>NUCLEOTIDE SEQUENCE</scope>
    <source>
        <strain evidence="1">CCM 8490</strain>
    </source>
</reference>
<dbReference type="Proteomes" id="UP000285906">
    <property type="component" value="Unassembled WGS sequence"/>
</dbReference>
<organism evidence="2 3">
    <name type="scientific">Epilithonimonas arachidiradicis</name>
    <dbReference type="NCBI Taxonomy" id="1617282"/>
    <lineage>
        <taxon>Bacteria</taxon>
        <taxon>Pseudomonadati</taxon>
        <taxon>Bacteroidota</taxon>
        <taxon>Flavobacteriia</taxon>
        <taxon>Flavobacteriales</taxon>
        <taxon>Weeksellaceae</taxon>
        <taxon>Chryseobacterium group</taxon>
        <taxon>Epilithonimonas</taxon>
    </lineage>
</organism>
<protein>
    <submittedName>
        <fullName evidence="2">Uncharacterized protein</fullName>
    </submittedName>
</protein>
<dbReference type="EMBL" id="BMCW01000001">
    <property type="protein sequence ID" value="GGG49426.1"/>
    <property type="molecule type" value="Genomic_DNA"/>
</dbReference>
<reference evidence="2 3" key="2">
    <citation type="submission" date="2018-09" db="EMBL/GenBank/DDBJ databases">
        <title>Genomic Encyclopedia of Archaeal and Bacterial Type Strains, Phase II (KMG-II): from individual species to whole genera.</title>
        <authorList>
            <person name="Goeker M."/>
        </authorList>
    </citation>
    <scope>NUCLEOTIDE SEQUENCE [LARGE SCALE GENOMIC DNA]</scope>
    <source>
        <strain evidence="2 3">DSM 27620</strain>
    </source>
</reference>
<dbReference type="EMBL" id="RAQH01000003">
    <property type="protein sequence ID" value="RKE88369.1"/>
    <property type="molecule type" value="Genomic_DNA"/>
</dbReference>
<dbReference type="OrthoDB" id="1256335at2"/>
<keyword evidence="4" id="KW-1185">Reference proteome</keyword>
<comment type="caution">
    <text evidence="2">The sequence shown here is derived from an EMBL/GenBank/DDBJ whole genome shotgun (WGS) entry which is preliminary data.</text>
</comment>